<evidence type="ECO:0000256" key="2">
    <source>
        <dbReference type="ARBA" id="ARBA00022695"/>
    </source>
</evidence>
<keyword evidence="6" id="KW-0695">RNA-directed DNA polymerase</keyword>
<feature type="region of interest" description="Disordered" evidence="7">
    <location>
        <begin position="599"/>
        <end position="680"/>
    </location>
</feature>
<keyword evidence="3" id="KW-0540">Nuclease</keyword>
<dbReference type="PANTHER" id="PTHR37984:SF9">
    <property type="entry name" value="INTEGRASE CATALYTIC DOMAIN-CONTAINING PROTEIN"/>
    <property type="match status" value="1"/>
</dbReference>
<evidence type="ECO:0000256" key="3">
    <source>
        <dbReference type="ARBA" id="ARBA00022722"/>
    </source>
</evidence>
<keyword evidence="10" id="KW-1185">Reference proteome</keyword>
<feature type="region of interest" description="Disordered" evidence="7">
    <location>
        <begin position="559"/>
        <end position="581"/>
    </location>
</feature>
<evidence type="ECO:0000313" key="10">
    <source>
        <dbReference type="Proteomes" id="UP000820818"/>
    </source>
</evidence>
<proteinExistence type="predicted"/>
<name>A0AAD5KU14_9CRUS</name>
<keyword evidence="5" id="KW-0378">Hydrolase</keyword>
<dbReference type="InterPro" id="IPR043502">
    <property type="entry name" value="DNA/RNA_pol_sf"/>
</dbReference>
<evidence type="ECO:0000256" key="5">
    <source>
        <dbReference type="ARBA" id="ARBA00022801"/>
    </source>
</evidence>
<dbReference type="SUPFAM" id="SSF56672">
    <property type="entry name" value="DNA/RNA polymerases"/>
    <property type="match status" value="1"/>
</dbReference>
<comment type="caution">
    <text evidence="9">The sequence shown here is derived from an EMBL/GenBank/DDBJ whole genome shotgun (WGS) entry which is preliminary data.</text>
</comment>
<dbReference type="PANTHER" id="PTHR37984">
    <property type="entry name" value="PROTEIN CBG26694"/>
    <property type="match status" value="1"/>
</dbReference>
<dbReference type="AlphaFoldDB" id="A0AAD5KU14"/>
<accession>A0AAD5KU14</accession>
<evidence type="ECO:0000259" key="8">
    <source>
        <dbReference type="Pfam" id="PF17917"/>
    </source>
</evidence>
<organism evidence="9 10">
    <name type="scientific">Daphnia sinensis</name>
    <dbReference type="NCBI Taxonomy" id="1820382"/>
    <lineage>
        <taxon>Eukaryota</taxon>
        <taxon>Metazoa</taxon>
        <taxon>Ecdysozoa</taxon>
        <taxon>Arthropoda</taxon>
        <taxon>Crustacea</taxon>
        <taxon>Branchiopoda</taxon>
        <taxon>Diplostraca</taxon>
        <taxon>Cladocera</taxon>
        <taxon>Anomopoda</taxon>
        <taxon>Daphniidae</taxon>
        <taxon>Daphnia</taxon>
        <taxon>Daphnia similis group</taxon>
    </lineage>
</organism>
<evidence type="ECO:0000256" key="6">
    <source>
        <dbReference type="ARBA" id="ARBA00022918"/>
    </source>
</evidence>
<dbReference type="InterPro" id="IPR043128">
    <property type="entry name" value="Rev_trsase/Diguanyl_cyclase"/>
</dbReference>
<gene>
    <name evidence="9" type="ORF">GHT06_011518</name>
</gene>
<feature type="domain" description="Reverse transcriptase RNase H-like" evidence="8">
    <location>
        <begin position="194"/>
        <end position="304"/>
    </location>
</feature>
<dbReference type="InterPro" id="IPR050951">
    <property type="entry name" value="Retrovirus_Pol_polyprotein"/>
</dbReference>
<dbReference type="Gene3D" id="3.30.70.270">
    <property type="match status" value="2"/>
</dbReference>
<evidence type="ECO:0000256" key="7">
    <source>
        <dbReference type="SAM" id="MobiDB-lite"/>
    </source>
</evidence>
<dbReference type="Proteomes" id="UP000820818">
    <property type="component" value="Linkage Group LG3"/>
</dbReference>
<evidence type="ECO:0000256" key="4">
    <source>
        <dbReference type="ARBA" id="ARBA00022759"/>
    </source>
</evidence>
<protein>
    <recommendedName>
        <fullName evidence="8">Reverse transcriptase RNase H-like domain-containing protein</fullName>
    </recommendedName>
</protein>
<dbReference type="Gene3D" id="3.10.10.10">
    <property type="entry name" value="HIV Type 1 Reverse Transcriptase, subunit A, domain 1"/>
    <property type="match status" value="1"/>
</dbReference>
<dbReference type="GO" id="GO:0016787">
    <property type="term" value="F:hydrolase activity"/>
    <property type="evidence" value="ECO:0007669"/>
    <property type="project" value="UniProtKB-KW"/>
</dbReference>
<dbReference type="EMBL" id="WJBH02000003">
    <property type="protein sequence ID" value="KAI9560571.1"/>
    <property type="molecule type" value="Genomic_DNA"/>
</dbReference>
<keyword evidence="4" id="KW-0255">Endonuclease</keyword>
<feature type="compositionally biased region" description="Basic and acidic residues" evidence="7">
    <location>
        <begin position="659"/>
        <end position="668"/>
    </location>
</feature>
<feature type="compositionally biased region" description="Basic and acidic residues" evidence="7">
    <location>
        <begin position="567"/>
        <end position="581"/>
    </location>
</feature>
<dbReference type="Pfam" id="PF17917">
    <property type="entry name" value="RT_RNaseH"/>
    <property type="match status" value="1"/>
</dbReference>
<evidence type="ECO:0000313" key="9">
    <source>
        <dbReference type="EMBL" id="KAI9560571.1"/>
    </source>
</evidence>
<dbReference type="InterPro" id="IPR041373">
    <property type="entry name" value="RT_RNaseH"/>
</dbReference>
<dbReference type="GO" id="GO:0003964">
    <property type="term" value="F:RNA-directed DNA polymerase activity"/>
    <property type="evidence" value="ECO:0007669"/>
    <property type="project" value="UniProtKB-KW"/>
</dbReference>
<evidence type="ECO:0000256" key="1">
    <source>
        <dbReference type="ARBA" id="ARBA00022679"/>
    </source>
</evidence>
<reference evidence="9 10" key="1">
    <citation type="submission" date="2022-05" db="EMBL/GenBank/DDBJ databases">
        <title>A multi-omics perspective on studying reproductive biology in Daphnia sinensis.</title>
        <authorList>
            <person name="Jia J."/>
        </authorList>
    </citation>
    <scope>NUCLEOTIDE SEQUENCE [LARGE SCALE GENOMIC DNA]</scope>
    <source>
        <strain evidence="9 10">WSL</strain>
    </source>
</reference>
<keyword evidence="1" id="KW-0808">Transferase</keyword>
<dbReference type="GO" id="GO:0004519">
    <property type="term" value="F:endonuclease activity"/>
    <property type="evidence" value="ECO:0007669"/>
    <property type="project" value="UniProtKB-KW"/>
</dbReference>
<keyword evidence="2" id="KW-0548">Nucleotidyltransferase</keyword>
<feature type="compositionally biased region" description="Polar residues" evidence="7">
    <location>
        <begin position="599"/>
        <end position="611"/>
    </location>
</feature>
<sequence length="680" mass="76496">MVRLDEESMTLTTFSTPFGLFQYTRLQMGISHSGDSFGSRYQQIFGDLPIAICGVDMCVYTATYPEMVALTKEIAERADKYNVSFDTKKTIGAFASQKGDFAGYRLDRNGYGPSPGLTRATAEFPRPNDKTDLQSFNGLCKQVGLFSNEIAAAFAPFAPLLKKQAAFVWLDDHDKAFVAARRLLSNVPALAYYDPSRPTELFSDASRLRGLGFILKQQQSDGQWRMVQAGSRFIAPAESRYAMIELECLGAAWAMSKCRQFLEGLPIFELVLDHRPLIPILNDYLLDRLDNQRLLRLRLKMTRFCFHARWDLLGEGPMVYTARKAVVGMIAEWTGSKEKATDICLEGIKIAAAADRDLQDLREVILNGFPNEKTNLPANLRPFWDKRESLAIDGHDNMIVCGPRVVIPRLNQDATTGPSLSILATHGRRRQQRCEVVGKLRQTPPVTTSRATPHPPSSSETISICPYVTMYNDKNTTAHRLIISSRAFFTTFSAPEGFWSDNQPFKAAEFQDFLLLSNGRAEAEIKQIKKLICGSKVGGKWDADKMSQALMLFRNAPRCGGGPSPAETHKRSFAKEWQRPTEELEWRVDAAREKSKEFYNTSTRVLRTATAQEPPVPADQSEPATPPPASTTQSETTTKPQVRRRNRHLGPQNVQPTRKQPERNRRPVYDVNNPNSVWRK</sequence>